<keyword evidence="2" id="KW-1185">Reference proteome</keyword>
<proteinExistence type="predicted"/>
<protein>
    <submittedName>
        <fullName evidence="1">8960_t:CDS:1</fullName>
    </submittedName>
</protein>
<accession>A0ABN7WWN9</accession>
<sequence length="60" mass="7215">MNTEQFQQFIEIIAKSLKSQNRNNAALKENNVKCFYSTDEEDPFEWFNNFECAFEANKWI</sequence>
<comment type="caution">
    <text evidence="1">The sequence shown here is derived from an EMBL/GenBank/DDBJ whole genome shotgun (WGS) entry which is preliminary data.</text>
</comment>
<gene>
    <name evidence="1" type="ORF">GMARGA_LOCUS35988</name>
</gene>
<evidence type="ECO:0000313" key="2">
    <source>
        <dbReference type="Proteomes" id="UP000789901"/>
    </source>
</evidence>
<dbReference type="Proteomes" id="UP000789901">
    <property type="component" value="Unassembled WGS sequence"/>
</dbReference>
<organism evidence="1 2">
    <name type="scientific">Gigaspora margarita</name>
    <dbReference type="NCBI Taxonomy" id="4874"/>
    <lineage>
        <taxon>Eukaryota</taxon>
        <taxon>Fungi</taxon>
        <taxon>Fungi incertae sedis</taxon>
        <taxon>Mucoromycota</taxon>
        <taxon>Glomeromycotina</taxon>
        <taxon>Glomeromycetes</taxon>
        <taxon>Diversisporales</taxon>
        <taxon>Gigasporaceae</taxon>
        <taxon>Gigaspora</taxon>
    </lineage>
</organism>
<evidence type="ECO:0000313" key="1">
    <source>
        <dbReference type="EMBL" id="CAG8842446.1"/>
    </source>
</evidence>
<reference evidence="1 2" key="1">
    <citation type="submission" date="2021-06" db="EMBL/GenBank/DDBJ databases">
        <authorList>
            <person name="Kallberg Y."/>
            <person name="Tangrot J."/>
            <person name="Rosling A."/>
        </authorList>
    </citation>
    <scope>NUCLEOTIDE SEQUENCE [LARGE SCALE GENOMIC DNA]</scope>
    <source>
        <strain evidence="1 2">120-4 pot B 10/14</strain>
    </source>
</reference>
<dbReference type="EMBL" id="CAJVQB010068995">
    <property type="protein sequence ID" value="CAG8842446.1"/>
    <property type="molecule type" value="Genomic_DNA"/>
</dbReference>
<name>A0ABN7WWN9_GIGMA</name>
<feature type="non-terminal residue" evidence="1">
    <location>
        <position position="60"/>
    </location>
</feature>